<comment type="caution">
    <text evidence="1">The sequence shown here is derived from an EMBL/GenBank/DDBJ whole genome shotgun (WGS) entry which is preliminary data.</text>
</comment>
<dbReference type="EMBL" id="BPLR01004621">
    <property type="protein sequence ID" value="GIX96248.1"/>
    <property type="molecule type" value="Genomic_DNA"/>
</dbReference>
<organism evidence="1 2">
    <name type="scientific">Caerostris extrusa</name>
    <name type="common">Bark spider</name>
    <name type="synonym">Caerostris bankana</name>
    <dbReference type="NCBI Taxonomy" id="172846"/>
    <lineage>
        <taxon>Eukaryota</taxon>
        <taxon>Metazoa</taxon>
        <taxon>Ecdysozoa</taxon>
        <taxon>Arthropoda</taxon>
        <taxon>Chelicerata</taxon>
        <taxon>Arachnida</taxon>
        <taxon>Araneae</taxon>
        <taxon>Araneomorphae</taxon>
        <taxon>Entelegynae</taxon>
        <taxon>Araneoidea</taxon>
        <taxon>Araneidae</taxon>
        <taxon>Caerostris</taxon>
    </lineage>
</organism>
<name>A0AAV4PIR1_CAEEX</name>
<dbReference type="AlphaFoldDB" id="A0AAV4PIR1"/>
<evidence type="ECO:0000313" key="2">
    <source>
        <dbReference type="Proteomes" id="UP001054945"/>
    </source>
</evidence>
<gene>
    <name evidence="1" type="ORF">CEXT_209691</name>
</gene>
<reference evidence="1 2" key="1">
    <citation type="submission" date="2021-06" db="EMBL/GenBank/DDBJ databases">
        <title>Caerostris extrusa draft genome.</title>
        <authorList>
            <person name="Kono N."/>
            <person name="Arakawa K."/>
        </authorList>
    </citation>
    <scope>NUCLEOTIDE SEQUENCE [LARGE SCALE GENOMIC DNA]</scope>
</reference>
<accession>A0AAV4PIR1</accession>
<evidence type="ECO:0000313" key="1">
    <source>
        <dbReference type="EMBL" id="GIX96248.1"/>
    </source>
</evidence>
<keyword evidence="2" id="KW-1185">Reference proteome</keyword>
<proteinExistence type="predicted"/>
<dbReference type="Proteomes" id="UP001054945">
    <property type="component" value="Unassembled WGS sequence"/>
</dbReference>
<sequence>MSVRQSTNKMTDCEKNKDIDFTEGIQALLNIARDLDDIFKRIKSMSFLNKEKVRDKFREMDKLFIAQSKEIVELKAELKLTRGKCVVVDATYDTNATDLQIVKLEGKLEVSRTMLEKSNRRQ</sequence>
<protein>
    <submittedName>
        <fullName evidence="1">Uncharacterized protein</fullName>
    </submittedName>
</protein>